<keyword evidence="5" id="KW-0805">Transcription regulation</keyword>
<dbReference type="Pfam" id="PF00309">
    <property type="entry name" value="Sigma54_AID"/>
    <property type="match status" value="1"/>
</dbReference>
<dbReference type="EMBL" id="JBHUIK010000003">
    <property type="protein sequence ID" value="MFD2214681.1"/>
    <property type="molecule type" value="Genomic_DNA"/>
</dbReference>
<dbReference type="InterPro" id="IPR007046">
    <property type="entry name" value="RNA_pol_sigma_54_core-bd"/>
</dbReference>
<evidence type="ECO:0000256" key="5">
    <source>
        <dbReference type="ARBA" id="ARBA00023015"/>
    </source>
</evidence>
<evidence type="ECO:0000256" key="4">
    <source>
        <dbReference type="ARBA" id="ARBA00022695"/>
    </source>
</evidence>
<organism evidence="11 12">
    <name type="scientific">Metabacillus endolithicus</name>
    <dbReference type="NCBI Taxonomy" id="1535204"/>
    <lineage>
        <taxon>Bacteria</taxon>
        <taxon>Bacillati</taxon>
        <taxon>Bacillota</taxon>
        <taxon>Bacilli</taxon>
        <taxon>Bacillales</taxon>
        <taxon>Bacillaceae</taxon>
        <taxon>Metabacillus</taxon>
    </lineage>
</organism>
<name>A0ABW5BYI7_9BACI</name>
<dbReference type="InterPro" id="IPR000394">
    <property type="entry name" value="RNA_pol_sigma_54"/>
</dbReference>
<accession>A0ABW5BYI7</accession>
<evidence type="ECO:0000259" key="9">
    <source>
        <dbReference type="Pfam" id="PF04552"/>
    </source>
</evidence>
<evidence type="ECO:0000256" key="7">
    <source>
        <dbReference type="ARBA" id="ARBA00023125"/>
    </source>
</evidence>
<protein>
    <submittedName>
        <fullName evidence="11">RNA polymerase factor sigma-54</fullName>
    </submittedName>
</protein>
<dbReference type="RefSeq" id="WP_247346026.1">
    <property type="nucleotide sequence ID" value="NZ_CP095550.1"/>
</dbReference>
<dbReference type="Proteomes" id="UP001597318">
    <property type="component" value="Unassembled WGS sequence"/>
</dbReference>
<dbReference type="NCBIfam" id="TIGR02395">
    <property type="entry name" value="rpoN_sigma"/>
    <property type="match status" value="1"/>
</dbReference>
<dbReference type="PIRSF" id="PIRSF000774">
    <property type="entry name" value="RpoN"/>
    <property type="match status" value="1"/>
</dbReference>
<dbReference type="PROSITE" id="PS00717">
    <property type="entry name" value="SIGMA54_1"/>
    <property type="match status" value="1"/>
</dbReference>
<dbReference type="Gene3D" id="1.10.10.1330">
    <property type="entry name" value="RNA polymerase sigma-54 factor, core-binding domain"/>
    <property type="match status" value="1"/>
</dbReference>
<evidence type="ECO:0000256" key="1">
    <source>
        <dbReference type="ARBA" id="ARBA00008798"/>
    </source>
</evidence>
<evidence type="ECO:0000259" key="10">
    <source>
        <dbReference type="Pfam" id="PF04963"/>
    </source>
</evidence>
<evidence type="ECO:0000313" key="11">
    <source>
        <dbReference type="EMBL" id="MFD2214681.1"/>
    </source>
</evidence>
<keyword evidence="7" id="KW-0238">DNA-binding</keyword>
<keyword evidence="8" id="KW-0804">Transcription</keyword>
<dbReference type="Pfam" id="PF04963">
    <property type="entry name" value="Sigma54_CBD"/>
    <property type="match status" value="1"/>
</dbReference>
<sequence length="430" mass="49791">MRIELVQQQTLKLNMTQELQQAISLLQYSSDDLLSYVQELTMENPLIEVRENDYSPFRQKPSSSTKQSFIENTLREKTGLREHLRQQLIDFSLNKNDRACLELLIQAIDSNGYVKDSLTDLASVLGVSEELLESKLYFLQSLEPAGIGARSLQECILLQLRRLPIRNELAEIMISEHFRPFAEKSWKELSKKLNVKIGEIQEIHDLVKQLEPRPGLKYEADDCTYVKPDMTIKQINGDWRILYNDELIPQLLISEPIECSGPFSLDEEAQSYYSKKLTQGKWLQRAIEQRKETMINVMKVIIQKQQDFFIHGKSHLRPLTLKEVADILNIHESTVSRTVKDKFIQTPHGLVMMKTFFTNKVAEDNGEISSASVKMKLKKLIDSENKKKPLSDQKIANELKTLYDIGISRRTVTKYREQLNIPTSAIRKEY</sequence>
<keyword evidence="2" id="KW-0240">DNA-directed RNA polymerase</keyword>
<keyword evidence="4" id="KW-0548">Nucleotidyltransferase</keyword>
<dbReference type="InterPro" id="IPR038709">
    <property type="entry name" value="RpoN_core-bd_sf"/>
</dbReference>
<reference evidence="12" key="1">
    <citation type="journal article" date="2019" name="Int. J. Syst. Evol. Microbiol.">
        <title>The Global Catalogue of Microorganisms (GCM) 10K type strain sequencing project: providing services to taxonomists for standard genome sequencing and annotation.</title>
        <authorList>
            <consortium name="The Broad Institute Genomics Platform"/>
            <consortium name="The Broad Institute Genome Sequencing Center for Infectious Disease"/>
            <person name="Wu L."/>
            <person name="Ma J."/>
        </authorList>
    </citation>
    <scope>NUCLEOTIDE SEQUENCE [LARGE SCALE GENOMIC DNA]</scope>
    <source>
        <strain evidence="12">CGMCC 1.15474</strain>
    </source>
</reference>
<keyword evidence="6" id="KW-0731">Sigma factor</keyword>
<evidence type="ECO:0000256" key="8">
    <source>
        <dbReference type="ARBA" id="ARBA00023163"/>
    </source>
</evidence>
<dbReference type="PRINTS" id="PR00045">
    <property type="entry name" value="SIGMA54FCT"/>
</dbReference>
<dbReference type="PROSITE" id="PS00718">
    <property type="entry name" value="SIGMA54_2"/>
    <property type="match status" value="1"/>
</dbReference>
<evidence type="ECO:0000313" key="12">
    <source>
        <dbReference type="Proteomes" id="UP001597318"/>
    </source>
</evidence>
<dbReference type="PROSITE" id="PS50044">
    <property type="entry name" value="SIGMA54_3"/>
    <property type="match status" value="1"/>
</dbReference>
<keyword evidence="12" id="KW-1185">Reference proteome</keyword>
<evidence type="ECO:0000256" key="2">
    <source>
        <dbReference type="ARBA" id="ARBA00022478"/>
    </source>
</evidence>
<keyword evidence="3" id="KW-0808">Transferase</keyword>
<evidence type="ECO:0000256" key="6">
    <source>
        <dbReference type="ARBA" id="ARBA00023082"/>
    </source>
</evidence>
<comment type="similarity">
    <text evidence="1">Belongs to the sigma-54 factor family.</text>
</comment>
<dbReference type="Gene3D" id="1.10.10.60">
    <property type="entry name" value="Homeodomain-like"/>
    <property type="match status" value="1"/>
</dbReference>
<dbReference type="PANTHER" id="PTHR32248">
    <property type="entry name" value="RNA POLYMERASE SIGMA-54 FACTOR"/>
    <property type="match status" value="1"/>
</dbReference>
<gene>
    <name evidence="11" type="primary">rpoN</name>
    <name evidence="11" type="ORF">ACFSKK_13405</name>
</gene>
<dbReference type="Pfam" id="PF04552">
    <property type="entry name" value="Sigma54_DBD"/>
    <property type="match status" value="1"/>
</dbReference>
<dbReference type="PANTHER" id="PTHR32248:SF4">
    <property type="entry name" value="RNA POLYMERASE SIGMA-54 FACTOR"/>
    <property type="match status" value="1"/>
</dbReference>
<feature type="domain" description="RNA polymerase sigma factor 54 core-binding" evidence="10">
    <location>
        <begin position="70"/>
        <end position="255"/>
    </location>
</feature>
<evidence type="ECO:0000256" key="3">
    <source>
        <dbReference type="ARBA" id="ARBA00022679"/>
    </source>
</evidence>
<dbReference type="InterPro" id="IPR007634">
    <property type="entry name" value="RNA_pol_sigma_54_DNA-bd"/>
</dbReference>
<comment type="caution">
    <text evidence="11">The sequence shown here is derived from an EMBL/GenBank/DDBJ whole genome shotgun (WGS) entry which is preliminary data.</text>
</comment>
<proteinExistence type="inferred from homology"/>
<feature type="domain" description="RNA polymerase sigma factor 54 DNA-binding" evidence="9">
    <location>
        <begin position="271"/>
        <end position="428"/>
    </location>
</feature>